<keyword evidence="5 11" id="KW-0812">Transmembrane</keyword>
<evidence type="ECO:0000256" key="2">
    <source>
        <dbReference type="ARBA" id="ARBA00022475"/>
    </source>
</evidence>
<keyword evidence="2" id="KW-1003">Cell membrane</keyword>
<dbReference type="InterPro" id="IPR051148">
    <property type="entry name" value="Zona_Pellucida_Domain_gp"/>
</dbReference>
<feature type="domain" description="ZP" evidence="12">
    <location>
        <begin position="1"/>
        <end position="184"/>
    </location>
</feature>
<evidence type="ECO:0000256" key="5">
    <source>
        <dbReference type="ARBA" id="ARBA00022692"/>
    </source>
</evidence>
<evidence type="ECO:0000256" key="9">
    <source>
        <dbReference type="ARBA" id="ARBA00023279"/>
    </source>
</evidence>
<organism evidence="13 14">
    <name type="scientific">Polypterus senegalus</name>
    <name type="common">Senegal bichir</name>
    <dbReference type="NCBI Taxonomy" id="55291"/>
    <lineage>
        <taxon>Eukaryota</taxon>
        <taxon>Metazoa</taxon>
        <taxon>Chordata</taxon>
        <taxon>Craniata</taxon>
        <taxon>Vertebrata</taxon>
        <taxon>Euteleostomi</taxon>
        <taxon>Actinopterygii</taxon>
        <taxon>Polypteriformes</taxon>
        <taxon>Polypteridae</taxon>
        <taxon>Polypterus</taxon>
    </lineage>
</organism>
<feature type="non-terminal residue" evidence="13">
    <location>
        <position position="1"/>
    </location>
</feature>
<comment type="caution">
    <text evidence="13">The sequence shown here is derived from an EMBL/GenBank/DDBJ whole genome shotgun (WGS) entry which is preliminary data.</text>
</comment>
<evidence type="ECO:0000256" key="10">
    <source>
        <dbReference type="ARBA" id="ARBA00024183"/>
    </source>
</evidence>
<evidence type="ECO:0000259" key="12">
    <source>
        <dbReference type="PROSITE" id="PS51034"/>
    </source>
</evidence>
<evidence type="ECO:0000256" key="4">
    <source>
        <dbReference type="ARBA" id="ARBA00022685"/>
    </source>
</evidence>
<evidence type="ECO:0000256" key="8">
    <source>
        <dbReference type="ARBA" id="ARBA00023157"/>
    </source>
</evidence>
<comment type="subcellular location">
    <subcellularLocation>
        <location evidence="1">Cell membrane</location>
        <topology evidence="1">Single-pass type I membrane protein</topology>
    </subcellularLocation>
    <subcellularLocation>
        <location evidence="10">Zona pellucida</location>
    </subcellularLocation>
</comment>
<dbReference type="InterPro" id="IPR001507">
    <property type="entry name" value="ZP_dom"/>
</dbReference>
<keyword evidence="8" id="KW-1015">Disulfide bond</keyword>
<dbReference type="PANTHER" id="PTHR23343:SF4">
    <property type="entry name" value="ZONA PELLUCIDA SPERM-BINDING PROTEIN 2"/>
    <property type="match status" value="1"/>
</dbReference>
<keyword evidence="6 11" id="KW-1133">Transmembrane helix</keyword>
<dbReference type="EMBL" id="JAAWVN010019382">
    <property type="protein sequence ID" value="MBN3292999.1"/>
    <property type="molecule type" value="Genomic_DNA"/>
</dbReference>
<evidence type="ECO:0000256" key="11">
    <source>
        <dbReference type="SAM" id="Phobius"/>
    </source>
</evidence>
<name>A0ABS2Z3J4_POLSE</name>
<evidence type="ECO:0000256" key="3">
    <source>
        <dbReference type="ARBA" id="ARBA00022530"/>
    </source>
</evidence>
<dbReference type="PROSITE" id="PS51034">
    <property type="entry name" value="ZP_2"/>
    <property type="match status" value="1"/>
</dbReference>
<evidence type="ECO:0000256" key="7">
    <source>
        <dbReference type="ARBA" id="ARBA00023136"/>
    </source>
</evidence>
<gene>
    <name evidence="13" type="primary">Zp2_4</name>
    <name evidence="13" type="ORF">GTO92_0001247</name>
</gene>
<keyword evidence="9" id="KW-0278">Fertilization</keyword>
<feature type="transmembrane region" description="Helical" evidence="11">
    <location>
        <begin position="158"/>
        <end position="174"/>
    </location>
</feature>
<dbReference type="InterPro" id="IPR042235">
    <property type="entry name" value="ZP-C_dom"/>
</dbReference>
<evidence type="ECO:0000313" key="14">
    <source>
        <dbReference type="Proteomes" id="UP001166052"/>
    </source>
</evidence>
<dbReference type="InterPro" id="IPR055355">
    <property type="entry name" value="ZP-C"/>
</dbReference>
<keyword evidence="4" id="KW-0165">Cleavage on pair of basic residues</keyword>
<dbReference type="SMART" id="SM00241">
    <property type="entry name" value="ZP"/>
    <property type="match status" value="1"/>
</dbReference>
<keyword evidence="3" id="KW-0964">Secreted</keyword>
<evidence type="ECO:0000256" key="6">
    <source>
        <dbReference type="ARBA" id="ARBA00022989"/>
    </source>
</evidence>
<keyword evidence="3" id="KW-0272">Extracellular matrix</keyword>
<dbReference type="Pfam" id="PF00100">
    <property type="entry name" value="Zona_pellucida"/>
    <property type="match status" value="1"/>
</dbReference>
<accession>A0ABS2Z3J4</accession>
<dbReference type="Proteomes" id="UP001166052">
    <property type="component" value="Unassembled WGS sequence"/>
</dbReference>
<dbReference type="Gene3D" id="2.60.40.4100">
    <property type="entry name" value="Zona pellucida, ZP-C domain"/>
    <property type="match status" value="1"/>
</dbReference>
<proteinExistence type="predicted"/>
<evidence type="ECO:0000313" key="13">
    <source>
        <dbReference type="EMBL" id="MBN3292999.1"/>
    </source>
</evidence>
<feature type="non-terminal residue" evidence="13">
    <location>
        <position position="202"/>
    </location>
</feature>
<keyword evidence="7 11" id="KW-0472">Membrane</keyword>
<reference evidence="13" key="1">
    <citation type="journal article" date="2021" name="Cell">
        <title>Tracing the genetic footprints of vertebrate landing in non-teleost ray-finned fishes.</title>
        <authorList>
            <person name="Bi X."/>
            <person name="Wang K."/>
            <person name="Yang L."/>
            <person name="Pan H."/>
            <person name="Jiang H."/>
            <person name="Wei Q."/>
            <person name="Fang M."/>
            <person name="Yu H."/>
            <person name="Zhu C."/>
            <person name="Cai Y."/>
            <person name="He Y."/>
            <person name="Gan X."/>
            <person name="Zeng H."/>
            <person name="Yu D."/>
            <person name="Zhu Y."/>
            <person name="Jiang H."/>
            <person name="Qiu Q."/>
            <person name="Yang H."/>
            <person name="Zhang Y.E."/>
            <person name="Wang W."/>
            <person name="Zhu M."/>
            <person name="He S."/>
            <person name="Zhang G."/>
        </authorList>
    </citation>
    <scope>NUCLEOTIDE SEQUENCE</scope>
    <source>
        <strain evidence="13">Bchr_001</strain>
    </source>
</reference>
<dbReference type="PANTHER" id="PTHR23343">
    <property type="entry name" value="ZONA PELLUCIDA SPERM-BINDING PROTEIN"/>
    <property type="match status" value="1"/>
</dbReference>
<evidence type="ECO:0000256" key="1">
    <source>
        <dbReference type="ARBA" id="ARBA00004251"/>
    </source>
</evidence>
<protein>
    <submittedName>
        <fullName evidence="13">ZP2 protein</fullName>
    </submittedName>
</protein>
<keyword evidence="14" id="KW-1185">Reference proteome</keyword>
<sequence>LTVLCYYDDRADRNLSLTVLTNAPPAPAINKGNLTVVLRAYPDEMYRVAYRDQDYPVVKYLRDPIYLEVQVLNRQDPNIELVLENCWATASPNPISLPRWAVIAAGCAYGGDDYPTVMHLMSDFTGIQFPSHYKRFDVKAFAFVSSGAALSSVVRMEFWGFVVVLLCGLGPLFCSSCRIKIGRVDFNVEYCLVFRSISTAVR</sequence>